<dbReference type="Gene3D" id="2.80.10.50">
    <property type="match status" value="1"/>
</dbReference>
<keyword evidence="4" id="KW-1185">Reference proteome</keyword>
<dbReference type="EMBL" id="CP033464">
    <property type="protein sequence ID" value="QDX94829.1"/>
    <property type="molecule type" value="Genomic_DNA"/>
</dbReference>
<feature type="region of interest" description="Disordered" evidence="1">
    <location>
        <begin position="18"/>
        <end position="41"/>
    </location>
</feature>
<feature type="domain" description="Ricin B lectin" evidence="2">
    <location>
        <begin position="328"/>
        <end position="470"/>
    </location>
</feature>
<dbReference type="OrthoDB" id="1860at2"/>
<dbReference type="InterPro" id="IPR004843">
    <property type="entry name" value="Calcineurin-like_PHP"/>
</dbReference>
<dbReference type="Proteomes" id="UP000319432">
    <property type="component" value="Chromosome"/>
</dbReference>
<gene>
    <name evidence="3" type="ORF">EEL30_22595</name>
</gene>
<evidence type="ECO:0000256" key="1">
    <source>
        <dbReference type="SAM" id="MobiDB-lite"/>
    </source>
</evidence>
<dbReference type="AlphaFoldDB" id="A0A518VD05"/>
<proteinExistence type="predicted"/>
<dbReference type="InterPro" id="IPR051918">
    <property type="entry name" value="STPP_CPPED1"/>
</dbReference>
<accession>A0A518VD05</accession>
<dbReference type="InterPro" id="IPR029052">
    <property type="entry name" value="Metallo-depent_PP-like"/>
</dbReference>
<dbReference type="SUPFAM" id="SSF50370">
    <property type="entry name" value="Ricin B-like lectins"/>
    <property type="match status" value="1"/>
</dbReference>
<dbReference type="GO" id="GO:0016787">
    <property type="term" value="F:hydrolase activity"/>
    <property type="evidence" value="ECO:0007669"/>
    <property type="project" value="InterPro"/>
</dbReference>
<dbReference type="PANTHER" id="PTHR43143:SF1">
    <property type="entry name" value="SERINE_THREONINE-PROTEIN PHOSPHATASE CPPED1"/>
    <property type="match status" value="1"/>
</dbReference>
<organism evidence="3 4">
    <name type="scientific">Brevibacillus laterosporus</name>
    <name type="common">Bacillus laterosporus</name>
    <dbReference type="NCBI Taxonomy" id="1465"/>
    <lineage>
        <taxon>Bacteria</taxon>
        <taxon>Bacillati</taxon>
        <taxon>Bacillota</taxon>
        <taxon>Bacilli</taxon>
        <taxon>Bacillales</taxon>
        <taxon>Paenibacillaceae</taxon>
        <taxon>Brevibacillus</taxon>
    </lineage>
</organism>
<dbReference type="SMART" id="SM00458">
    <property type="entry name" value="RICIN"/>
    <property type="match status" value="1"/>
</dbReference>
<feature type="compositionally biased region" description="Low complexity" evidence="1">
    <location>
        <begin position="20"/>
        <end position="33"/>
    </location>
</feature>
<protein>
    <recommendedName>
        <fullName evidence="2">Ricin B lectin domain-containing protein</fullName>
    </recommendedName>
</protein>
<dbReference type="InterPro" id="IPR035992">
    <property type="entry name" value="Ricin_B-like_lectins"/>
</dbReference>
<dbReference type="InterPro" id="IPR000772">
    <property type="entry name" value="Ricin_B_lectin"/>
</dbReference>
<dbReference type="Pfam" id="PF14200">
    <property type="entry name" value="RicinB_lectin_2"/>
    <property type="match status" value="1"/>
</dbReference>
<dbReference type="Pfam" id="PF00149">
    <property type="entry name" value="Metallophos"/>
    <property type="match status" value="1"/>
</dbReference>
<evidence type="ECO:0000313" key="4">
    <source>
        <dbReference type="Proteomes" id="UP000319432"/>
    </source>
</evidence>
<reference evidence="3 4" key="1">
    <citation type="submission" date="2018-11" db="EMBL/GenBank/DDBJ databases">
        <title>Phylogenetic determinants of toxin gene distribution in genomes of Brevibacillus laterosporus.</title>
        <authorList>
            <person name="Glare T.R."/>
            <person name="Durrant A."/>
            <person name="Berry C."/>
            <person name="Palma L."/>
            <person name="Ormskirk M."/>
            <person name="Cox M.O."/>
        </authorList>
    </citation>
    <scope>NUCLEOTIDE SEQUENCE [LARGE SCALE GENOMIC DNA]</scope>
    <source>
        <strain evidence="3 4">1821L</strain>
    </source>
</reference>
<evidence type="ECO:0000259" key="2">
    <source>
        <dbReference type="SMART" id="SM00458"/>
    </source>
</evidence>
<dbReference type="SUPFAM" id="SSF56300">
    <property type="entry name" value="Metallo-dependent phosphatases"/>
    <property type="match status" value="1"/>
</dbReference>
<sequence length="472" mass="54192">MENNNLIQSFVITSDPQYPWTPCSDSSSSPTCPEDADTKRRRSEELIREQYQNINSYTDTVSNASVLINGDITAYGHNSPWSPEQQWDKMRDLLRILKKPYYFGLGNHDIENNKGQCAFDSCFRASMQRYINHVKSHNLPSSQFDFKSDFISGMGSSTTIESGSFGYAVDFGHIYSIQLNNFPTMKSESLVIGYTVRMFENLNWLEEQLRIARAAGKIIIVNVHKPDSWAGGPNQRFKNLLKDYGVAAVFCGHYHFNCGDYTNNSSYSQYFGDIPVFLSGSASQRTYLILEHHFETEFNSKLNIYSVRSNNWRERTLEKSIVIPVSVPGVFKIVTTLNNSGALHKMPDNNVVLWEKNYPGASVHQKWEIVYDLSKKAYQIKYNQESNLVLAWNVPDAHNVFATPNQQKEEHYWILEYLEEEDSYIIKNKRDPKYVLDVDGGYAGNGTNIKVELQHDLNSPYIKAQKFKLERA</sequence>
<dbReference type="CDD" id="cd23445">
    <property type="entry name" value="beta-trefoil_Ricin_HA17-like"/>
    <property type="match status" value="1"/>
</dbReference>
<name>A0A518VD05_BRELA</name>
<dbReference type="Gene3D" id="3.60.21.10">
    <property type="match status" value="1"/>
</dbReference>
<dbReference type="PANTHER" id="PTHR43143">
    <property type="entry name" value="METALLOPHOSPHOESTERASE, CALCINEURIN SUPERFAMILY"/>
    <property type="match status" value="1"/>
</dbReference>
<evidence type="ECO:0000313" key="3">
    <source>
        <dbReference type="EMBL" id="QDX94829.1"/>
    </source>
</evidence>